<sequence length="331" mass="35799">MPSPLPGAPPGSVYRQLMARRHAALAADPHVRTPYYLAECIVVKRAGPSLREHIVRNSLAGVDAFFVQRRSFYDCVRRHGRAARWMTLLDSDEFFETAAPPTAWAPHPAAFAHTPFLWASLRPLEARTPLVPVRWSTALTSGRLVPPPPGSPHTLASYHPTTCATGVGANPRELADWKSIFQPAALDMRAGSPNHDAFFVHGATDARSPANRSVIARTDVRAAFRPPWAGLARLNETAMAPPHGPAHRVAAAETAADARVPAAVARTDGVKGGELARRLLAGQTVDADAMCAAGAGAMCIRAGERGRYPWAWARWMADPTLTVEEAVWMRI</sequence>
<comment type="caution">
    <text evidence="1">The sequence shown here is derived from an EMBL/GenBank/DDBJ whole genome shotgun (WGS) entry which is preliminary data.</text>
</comment>
<dbReference type="EMBL" id="CM020618">
    <property type="protein sequence ID" value="KAK1860182.1"/>
    <property type="molecule type" value="Genomic_DNA"/>
</dbReference>
<proteinExistence type="predicted"/>
<evidence type="ECO:0000313" key="1">
    <source>
        <dbReference type="EMBL" id="KAK1860182.1"/>
    </source>
</evidence>
<evidence type="ECO:0000313" key="2">
    <source>
        <dbReference type="Proteomes" id="UP000798662"/>
    </source>
</evidence>
<name>A0ACC3BQP6_PYRYE</name>
<organism evidence="1 2">
    <name type="scientific">Pyropia yezoensis</name>
    <name type="common">Susabi-nori</name>
    <name type="synonym">Porphyra yezoensis</name>
    <dbReference type="NCBI Taxonomy" id="2788"/>
    <lineage>
        <taxon>Eukaryota</taxon>
        <taxon>Rhodophyta</taxon>
        <taxon>Bangiophyceae</taxon>
        <taxon>Bangiales</taxon>
        <taxon>Bangiaceae</taxon>
        <taxon>Pyropia</taxon>
    </lineage>
</organism>
<accession>A0ACC3BQP6</accession>
<reference evidence="1" key="1">
    <citation type="submission" date="2019-11" db="EMBL/GenBank/DDBJ databases">
        <title>Nori genome reveals adaptations in red seaweeds to the harsh intertidal environment.</title>
        <authorList>
            <person name="Wang D."/>
            <person name="Mao Y."/>
        </authorList>
    </citation>
    <scope>NUCLEOTIDE SEQUENCE</scope>
    <source>
        <tissue evidence="1">Gametophyte</tissue>
    </source>
</reference>
<keyword evidence="2" id="KW-1185">Reference proteome</keyword>
<protein>
    <submittedName>
        <fullName evidence="1">Uncharacterized protein</fullName>
    </submittedName>
</protein>
<gene>
    <name evidence="1" type="ORF">I4F81_002771</name>
</gene>
<dbReference type="Proteomes" id="UP000798662">
    <property type="component" value="Chromosome 1"/>
</dbReference>